<protein>
    <recommendedName>
        <fullName evidence="1">DUF927 domain-containing protein</fullName>
    </recommendedName>
</protein>
<sequence>MLLSGPVWIIAETRGADGKGWGILLGWTDRDGEQHEQAFPRGMFAGDCAELRNQLADGGLTLQVSAGTKPAFADWLASIAT</sequence>
<feature type="non-terminal residue" evidence="2">
    <location>
        <position position="81"/>
    </location>
</feature>
<accession>A0A149V476</accession>
<dbReference type="Pfam" id="PF06048">
    <property type="entry name" value="DUF927"/>
    <property type="match status" value="1"/>
</dbReference>
<dbReference type="InterPro" id="IPR009270">
    <property type="entry name" value="DUF927"/>
</dbReference>
<dbReference type="AlphaFoldDB" id="A0A149V476"/>
<proteinExistence type="predicted"/>
<dbReference type="Proteomes" id="UP000075538">
    <property type="component" value="Unassembled WGS sequence"/>
</dbReference>
<dbReference type="PATRIC" id="fig|178901.15.peg.584"/>
<reference evidence="2 3" key="1">
    <citation type="submission" date="2015-06" db="EMBL/GenBank/DDBJ databases">
        <title>Improved classification and identification of acetic acid bacteria using matrix-assisted laser desorption/ionization time-of-flight mass spectrometry; Gluconobacter nephelii and Gluconobacter uchimurae are later heterotypic synonyms of Gluconobacter japonicus and Gluconobacter oxydans, respectively.</title>
        <authorList>
            <person name="Li L."/>
            <person name="Cleenwerck I."/>
            <person name="De Vuyst L."/>
            <person name="Vandamme P."/>
        </authorList>
    </citation>
    <scope>NUCLEOTIDE SEQUENCE [LARGE SCALE GENOMIC DNA]</scope>
    <source>
        <strain evidence="2 3">LMG 1604</strain>
    </source>
</reference>
<feature type="domain" description="DUF927" evidence="1">
    <location>
        <begin position="2"/>
        <end position="77"/>
    </location>
</feature>
<evidence type="ECO:0000259" key="1">
    <source>
        <dbReference type="Pfam" id="PF06048"/>
    </source>
</evidence>
<gene>
    <name evidence="2" type="ORF">AD953_09010</name>
</gene>
<dbReference type="EMBL" id="LHZZ01000562">
    <property type="protein sequence ID" value="KXV75060.1"/>
    <property type="molecule type" value="Genomic_DNA"/>
</dbReference>
<name>A0A149V476_9PROT</name>
<evidence type="ECO:0000313" key="2">
    <source>
        <dbReference type="EMBL" id="KXV75060.1"/>
    </source>
</evidence>
<evidence type="ECO:0000313" key="3">
    <source>
        <dbReference type="Proteomes" id="UP000075538"/>
    </source>
</evidence>
<organism evidence="2 3">
    <name type="scientific">Acetobacter malorum</name>
    <dbReference type="NCBI Taxonomy" id="178901"/>
    <lineage>
        <taxon>Bacteria</taxon>
        <taxon>Pseudomonadati</taxon>
        <taxon>Pseudomonadota</taxon>
        <taxon>Alphaproteobacteria</taxon>
        <taxon>Acetobacterales</taxon>
        <taxon>Acetobacteraceae</taxon>
        <taxon>Acetobacter</taxon>
    </lineage>
</organism>
<comment type="caution">
    <text evidence="2">The sequence shown here is derived from an EMBL/GenBank/DDBJ whole genome shotgun (WGS) entry which is preliminary data.</text>
</comment>